<evidence type="ECO:0000256" key="1">
    <source>
        <dbReference type="SAM" id="Coils"/>
    </source>
</evidence>
<proteinExistence type="predicted"/>
<dbReference type="RefSeq" id="WP_013129602.1">
    <property type="nucleotide sequence ID" value="NC_014160.1"/>
</dbReference>
<feature type="coiled-coil region" evidence="1">
    <location>
        <begin position="133"/>
        <end position="180"/>
    </location>
</feature>
<reference evidence="2 3" key="1">
    <citation type="journal article" date="2010" name="Stand. Genomic Sci.">
        <title>Complete genome sequence of Thermosphaera aggregans type strain (M11TL).</title>
        <authorList>
            <person name="Spring S."/>
            <person name="Rachel R."/>
            <person name="Lapidus A."/>
            <person name="Davenport K."/>
            <person name="Tice H."/>
            <person name="Copeland A."/>
            <person name="Cheng J.F."/>
            <person name="Lucas S."/>
            <person name="Chen F."/>
            <person name="Nolan M."/>
            <person name="Bruce D."/>
            <person name="Goodwin L."/>
            <person name="Pitluck S."/>
            <person name="Ivanova N."/>
            <person name="Mavromatis K."/>
            <person name="Ovchinnikova G."/>
            <person name="Pati A."/>
            <person name="Chen A."/>
            <person name="Palaniappan K."/>
            <person name="Land M."/>
            <person name="Hauser L."/>
            <person name="Chang Y.J."/>
            <person name="Jeffries C.C."/>
            <person name="Brettin T."/>
            <person name="Detter J.C."/>
            <person name="Tapia R."/>
            <person name="Han C."/>
            <person name="Heimerl T."/>
            <person name="Weikl F."/>
            <person name="Brambilla E."/>
            <person name="Goker M."/>
            <person name="Bristow J."/>
            <person name="Eisen J.A."/>
            <person name="Markowitz V."/>
            <person name="Hugenholtz P."/>
            <person name="Kyrpides N.C."/>
            <person name="Klenk H.P."/>
        </authorList>
    </citation>
    <scope>NUCLEOTIDE SEQUENCE [LARGE SCALE GENOMIC DNA]</scope>
    <source>
        <strain evidence="3">DSM 11486 / M11TL</strain>
    </source>
</reference>
<dbReference type="STRING" id="633148.Tagg_0736"/>
<accession>D5U1K9</accession>
<reference evidence="3" key="2">
    <citation type="journal article" date="2010" name="Stand. Genomic Sci.">
        <title>Complete genome sequence of Thermosphaera aggregans type strain (M11TLT).</title>
        <authorList>
            <person name="Spring S."/>
            <person name="Rachel R."/>
            <person name="Lapidus A."/>
            <person name="Davenport K."/>
            <person name="Tice H."/>
            <person name="Copeland A."/>
            <person name="Cheng J.-F."/>
            <person name="Lucas S."/>
            <person name="Chen F."/>
            <person name="Nolan M."/>
            <person name="Bruce D."/>
            <person name="Goodwin L."/>
            <person name="Pitluck S."/>
            <person name="Ivanova N."/>
            <person name="Mavromatis K."/>
            <person name="Ovchinnikova G."/>
            <person name="Pati A."/>
            <person name="Chen A."/>
            <person name="Palaniappan K."/>
            <person name="Land M."/>
            <person name="Hauser L."/>
            <person name="Chang Y.-J."/>
            <person name="Jeffries C.C."/>
            <person name="Brettin T."/>
            <person name="Detter J.C."/>
            <person name="Tapia R."/>
            <person name="Han C."/>
            <person name="Heimerl T."/>
            <person name="Weikl F."/>
            <person name="Brambilla E."/>
            <person name="Goker M."/>
            <person name="Bristow J."/>
            <person name="Eisen J.A."/>
            <person name="Markowitz V."/>
            <person name="Hugenholtz P."/>
            <person name="Kyrpides N.C."/>
            <person name="Klenk H.-P."/>
        </authorList>
    </citation>
    <scope>NUCLEOTIDE SEQUENCE [LARGE SCALE GENOMIC DNA]</scope>
    <source>
        <strain evidence="3">DSM 11486 / M11TL</strain>
    </source>
</reference>
<organism evidence="2 3">
    <name type="scientific">Thermosphaera aggregans (strain DSM 11486 / M11TL)</name>
    <dbReference type="NCBI Taxonomy" id="633148"/>
    <lineage>
        <taxon>Archaea</taxon>
        <taxon>Thermoproteota</taxon>
        <taxon>Thermoprotei</taxon>
        <taxon>Desulfurococcales</taxon>
        <taxon>Desulfurococcaceae</taxon>
        <taxon>Thermosphaera</taxon>
    </lineage>
</organism>
<dbReference type="EMBL" id="CP001939">
    <property type="protein sequence ID" value="ADG91009.1"/>
    <property type="molecule type" value="Genomic_DNA"/>
</dbReference>
<dbReference type="OrthoDB" id="379971at2157"/>
<dbReference type="GeneID" id="9165751"/>
<reference key="3">
    <citation type="submission" date="2010-02" db="EMBL/GenBank/DDBJ databases">
        <title>Complete genome sequence of Thermosphaera aggregans type strain (M11TL).</title>
        <authorList>
            <consortium name="US DOE Joint Genome Institute (JGI-PGF)"/>
            <person name="Spring S."/>
            <person name="Lapidus A."/>
            <person name="Munk C."/>
            <person name="Schroeder M."/>
            <person name="Glavina Del Rio T."/>
            <person name="Tice H."/>
            <person name="Copeland A."/>
            <person name="Cheng J.-F."/>
            <person name="Lucas S."/>
            <person name="Chen F."/>
            <person name="Nolan M."/>
            <person name="Bruce D."/>
            <person name="Goodwin L."/>
            <person name="Pitluck S."/>
            <person name="Ivanova N."/>
            <person name="Mavromatis K."/>
            <person name="Ovchinnikova G."/>
            <person name="Pati A."/>
            <person name="Chen A."/>
            <person name="Palaniappan K."/>
            <person name="Land M."/>
            <person name="Hauser L."/>
            <person name="Chang Y.-J."/>
            <person name="Jeffries C.C."/>
            <person name="Brettin T."/>
            <person name="Detter J.C."/>
            <person name="Tapia R."/>
            <person name="Han C."/>
            <person name="Chain P."/>
            <person name="Heimerl T."/>
            <person name="Weik F."/>
            <person name="Goker M."/>
            <person name="Rachel R."/>
            <person name="Bristow J."/>
            <person name="Eisen J.A."/>
            <person name="Markowitz V."/>
            <person name="Hugenholtz P."/>
            <person name="Kyrpides N.C."/>
            <person name="Klenk H.-P."/>
        </authorList>
    </citation>
    <scope>NUCLEOTIDE SEQUENCE</scope>
    <source>
        <strain>DSM 11486</strain>
    </source>
</reference>
<dbReference type="Proteomes" id="UP000002376">
    <property type="component" value="Chromosome"/>
</dbReference>
<gene>
    <name evidence="2" type="ordered locus">Tagg_0736</name>
</gene>
<evidence type="ECO:0000313" key="3">
    <source>
        <dbReference type="Proteomes" id="UP000002376"/>
    </source>
</evidence>
<evidence type="ECO:0000313" key="2">
    <source>
        <dbReference type="EMBL" id="ADG91009.1"/>
    </source>
</evidence>
<keyword evidence="1" id="KW-0175">Coiled coil</keyword>
<keyword evidence="3" id="KW-1185">Reference proteome</keyword>
<name>D5U1K9_THEAM</name>
<protein>
    <submittedName>
        <fullName evidence="2">Uncharacterized protein</fullName>
    </submittedName>
</protein>
<dbReference type="KEGG" id="tag:Tagg_0736"/>
<dbReference type="AlphaFoldDB" id="D5U1K9"/>
<sequence length="289" mass="33090">MSCVELAKTIGALLSKKAFNGYNIGRYDSNVAMVFHNHDLKTLLKLEEPQAVFKCDPDNLYLTTLPVFFDSTLSETISTLSALARFISIHKVGRLAVIYEKRSPRNLQVVRIFNKLGNTRVFDLRTTADRVNVAILLEDLLETSEKIKRLRENCLEPKNYEEYQLELEKLAKLLKMIRELLGPGFTEVLEIMGETSEKPGEGLSGEEIIRELIRELIKEETPESGWEATTVFITPSDFNINLEPDFISRVNAVISELEKDKIEVFVFIPSKYSFLRSYLTLPSRFLFLV</sequence>
<dbReference type="HOGENOM" id="CLU_961783_0_0_2"/>